<evidence type="ECO:0008006" key="5">
    <source>
        <dbReference type="Google" id="ProtNLM"/>
    </source>
</evidence>
<proteinExistence type="predicted"/>
<feature type="transmembrane region" description="Helical" evidence="2">
    <location>
        <begin position="207"/>
        <end position="227"/>
    </location>
</feature>
<evidence type="ECO:0000256" key="2">
    <source>
        <dbReference type="SAM" id="Phobius"/>
    </source>
</evidence>
<dbReference type="EMBL" id="CCKQ01000910">
    <property type="protein sequence ID" value="CDW72005.1"/>
    <property type="molecule type" value="Genomic_DNA"/>
</dbReference>
<feature type="transmembrane region" description="Helical" evidence="2">
    <location>
        <begin position="12"/>
        <end position="30"/>
    </location>
</feature>
<name>A0A077ZRP0_STYLE</name>
<dbReference type="InParanoid" id="A0A077ZRP0"/>
<keyword evidence="4" id="KW-1185">Reference proteome</keyword>
<keyword evidence="2" id="KW-0812">Transmembrane</keyword>
<keyword evidence="2" id="KW-0472">Membrane</keyword>
<dbReference type="AlphaFoldDB" id="A0A077ZRP0"/>
<evidence type="ECO:0000256" key="1">
    <source>
        <dbReference type="SAM" id="MobiDB-lite"/>
    </source>
</evidence>
<dbReference type="Proteomes" id="UP000039865">
    <property type="component" value="Unassembled WGS sequence"/>
</dbReference>
<feature type="transmembrane region" description="Helical" evidence="2">
    <location>
        <begin position="383"/>
        <end position="401"/>
    </location>
</feature>
<feature type="region of interest" description="Disordered" evidence="1">
    <location>
        <begin position="247"/>
        <end position="312"/>
    </location>
</feature>
<feature type="compositionally biased region" description="Basic and acidic residues" evidence="1">
    <location>
        <begin position="250"/>
        <end position="263"/>
    </location>
</feature>
<protein>
    <recommendedName>
        <fullName evidence="5">Transmembrane protein</fullName>
    </recommendedName>
</protein>
<evidence type="ECO:0000313" key="4">
    <source>
        <dbReference type="Proteomes" id="UP000039865"/>
    </source>
</evidence>
<evidence type="ECO:0000313" key="3">
    <source>
        <dbReference type="EMBL" id="CDW72005.1"/>
    </source>
</evidence>
<sequence length="408" mass="46001">MKANQRFSRQLPLNYIIILVLVLSVSYFVISKEITQYAGKCSLCIINKYQYCDKKCHTGNDTCTNSYLDTCKDTQSNSTLCNKLHIITSNDQGYKRILELVLGPGQWCQFMLTDDIYNALLKYTIANWSVNANNTATVTFNETNQTRRLTTDQTTNILITDYQDPLTPTTNMLLNFSHTILVYNPEVDIASRRLFSLTYSSSIINQLSWVLSAVFVQYVVYALIYIIDGFRYEAYYGEDSKSGASAAQNKAKDNKKADVKKNQDAAAENQSPADVNEVELEQQDQPNENVDGMVGQKKDAKPAAGINDSQLNNDEDSEFESAHLFVIVTKNFQKMSIWFFLLSGLCAFRAAIPLTVAMAWLQVLCRIVQLIGTMLKKRLVAKIGYLSATLFMIIMFLGVMADESQVLK</sequence>
<feature type="transmembrane region" description="Helical" evidence="2">
    <location>
        <begin position="337"/>
        <end position="363"/>
    </location>
</feature>
<gene>
    <name evidence="3" type="primary">Contig7570.g8078</name>
    <name evidence="3" type="ORF">STYLEM_956</name>
</gene>
<accession>A0A077ZRP0</accession>
<organism evidence="3 4">
    <name type="scientific">Stylonychia lemnae</name>
    <name type="common">Ciliate</name>
    <dbReference type="NCBI Taxonomy" id="5949"/>
    <lineage>
        <taxon>Eukaryota</taxon>
        <taxon>Sar</taxon>
        <taxon>Alveolata</taxon>
        <taxon>Ciliophora</taxon>
        <taxon>Intramacronucleata</taxon>
        <taxon>Spirotrichea</taxon>
        <taxon>Stichotrichia</taxon>
        <taxon>Sporadotrichida</taxon>
        <taxon>Oxytrichidae</taxon>
        <taxon>Stylonychinae</taxon>
        <taxon>Stylonychia</taxon>
    </lineage>
</organism>
<reference evidence="3 4" key="1">
    <citation type="submission" date="2014-06" db="EMBL/GenBank/DDBJ databases">
        <authorList>
            <person name="Swart Estienne"/>
        </authorList>
    </citation>
    <scope>NUCLEOTIDE SEQUENCE [LARGE SCALE GENOMIC DNA]</scope>
    <source>
        <strain evidence="3 4">130c</strain>
    </source>
</reference>
<keyword evidence="2" id="KW-1133">Transmembrane helix</keyword>